<feature type="domain" description="DUF218" evidence="1">
    <location>
        <begin position="111"/>
        <end position="212"/>
    </location>
</feature>
<organism evidence="2 3">
    <name type="scientific">Candidatus Kaiserbacteria bacterium RIFCSPHIGHO2_01_FULL_54_36</name>
    <dbReference type="NCBI Taxonomy" id="1798482"/>
    <lineage>
        <taxon>Bacteria</taxon>
        <taxon>Candidatus Kaiseribacteriota</taxon>
    </lineage>
</organism>
<dbReference type="EMBL" id="MFKV01000014">
    <property type="protein sequence ID" value="OGG50470.1"/>
    <property type="molecule type" value="Genomic_DNA"/>
</dbReference>
<reference evidence="2 3" key="1">
    <citation type="journal article" date="2016" name="Nat. Commun.">
        <title>Thousands of microbial genomes shed light on interconnected biogeochemical processes in an aquifer system.</title>
        <authorList>
            <person name="Anantharaman K."/>
            <person name="Brown C.T."/>
            <person name="Hug L.A."/>
            <person name="Sharon I."/>
            <person name="Castelle C.J."/>
            <person name="Probst A.J."/>
            <person name="Thomas B.C."/>
            <person name="Singh A."/>
            <person name="Wilkins M.J."/>
            <person name="Karaoz U."/>
            <person name="Brodie E.L."/>
            <person name="Williams K.H."/>
            <person name="Hubbard S.S."/>
            <person name="Banfield J.F."/>
        </authorList>
    </citation>
    <scope>NUCLEOTIDE SEQUENCE [LARGE SCALE GENOMIC DNA]</scope>
</reference>
<evidence type="ECO:0000259" key="1">
    <source>
        <dbReference type="Pfam" id="PF02698"/>
    </source>
</evidence>
<evidence type="ECO:0000313" key="2">
    <source>
        <dbReference type="EMBL" id="OGG50470.1"/>
    </source>
</evidence>
<sequence length="274" mass="30854">MFENTAFACRKQFYPKIKFDLTSGSRNAKVLQARTRSEAKGRAAVRTLLATFGHSVVTDGDKWLPSELFQEVEFPEGREGRVVRTHTHRPALRGNEENAYLGGGQMCVKALFHLSRIHRDAHLMITGGRPRAMDHRFGLSVSKISEAGVMRAHFNDLAGQARNVKIVAESRTTEDDATAILDIVESGRFDVALVVGMAFRLPRARPILNRLAERTKRTDVADRVQFVDAEQFLPEHFDEFVAMNQSAAYALTMRQERHGIQKLLRGFGDYPRTA</sequence>
<proteinExistence type="predicted"/>
<dbReference type="AlphaFoldDB" id="A0A1F6CN48"/>
<dbReference type="Proteomes" id="UP000178370">
    <property type="component" value="Unassembled WGS sequence"/>
</dbReference>
<gene>
    <name evidence="2" type="ORF">A2763_01705</name>
</gene>
<protein>
    <recommendedName>
        <fullName evidence="1">DUF218 domain-containing protein</fullName>
    </recommendedName>
</protein>
<name>A0A1F6CN48_9BACT</name>
<comment type="caution">
    <text evidence="2">The sequence shown here is derived from an EMBL/GenBank/DDBJ whole genome shotgun (WGS) entry which is preliminary data.</text>
</comment>
<dbReference type="Pfam" id="PF02698">
    <property type="entry name" value="DUF218"/>
    <property type="match status" value="1"/>
</dbReference>
<dbReference type="InterPro" id="IPR003848">
    <property type="entry name" value="DUF218"/>
</dbReference>
<accession>A0A1F6CN48</accession>
<evidence type="ECO:0000313" key="3">
    <source>
        <dbReference type="Proteomes" id="UP000178370"/>
    </source>
</evidence>